<accession>A0A3B3CT60</accession>
<name>A0A3B3CT60_ORYME</name>
<reference evidence="1" key="2">
    <citation type="submission" date="2025-09" db="UniProtKB">
        <authorList>
            <consortium name="Ensembl"/>
        </authorList>
    </citation>
    <scope>IDENTIFICATION</scope>
</reference>
<organism evidence="1 2">
    <name type="scientific">Oryzias melastigma</name>
    <name type="common">Marine medaka</name>
    <dbReference type="NCBI Taxonomy" id="30732"/>
    <lineage>
        <taxon>Eukaryota</taxon>
        <taxon>Metazoa</taxon>
        <taxon>Chordata</taxon>
        <taxon>Craniata</taxon>
        <taxon>Vertebrata</taxon>
        <taxon>Euteleostomi</taxon>
        <taxon>Actinopterygii</taxon>
        <taxon>Neopterygii</taxon>
        <taxon>Teleostei</taxon>
        <taxon>Neoteleostei</taxon>
        <taxon>Acanthomorphata</taxon>
        <taxon>Ovalentaria</taxon>
        <taxon>Atherinomorphae</taxon>
        <taxon>Beloniformes</taxon>
        <taxon>Adrianichthyidae</taxon>
        <taxon>Oryziinae</taxon>
        <taxon>Oryzias</taxon>
    </lineage>
</organism>
<sequence>MCVNFPSSLQAILLMFPAANPLLGYLLYKAAKWLACMKKLSQVLLCTYVLPTGLKSINSGKPRNAPSGPGSGSEWLKHLRLQQKRWHFHSRTITNVSSEFTKVENYNDILLDFLAILAFIKIF</sequence>
<protein>
    <submittedName>
        <fullName evidence="1">Uncharacterized protein</fullName>
    </submittedName>
</protein>
<evidence type="ECO:0000313" key="2">
    <source>
        <dbReference type="Proteomes" id="UP000261560"/>
    </source>
</evidence>
<evidence type="ECO:0000313" key="1">
    <source>
        <dbReference type="Ensembl" id="ENSOMEP00000021023.1"/>
    </source>
</evidence>
<dbReference type="AlphaFoldDB" id="A0A3B3CT60"/>
<dbReference type="Ensembl" id="ENSOMET00000036392.1">
    <property type="protein sequence ID" value="ENSOMEP00000021023.1"/>
    <property type="gene ID" value="ENSOMEG00000022921.1"/>
</dbReference>
<dbReference type="Proteomes" id="UP000261560">
    <property type="component" value="Unplaced"/>
</dbReference>
<proteinExistence type="predicted"/>
<reference evidence="1" key="1">
    <citation type="submission" date="2025-08" db="UniProtKB">
        <authorList>
            <consortium name="Ensembl"/>
        </authorList>
    </citation>
    <scope>IDENTIFICATION</scope>
</reference>
<keyword evidence="2" id="KW-1185">Reference proteome</keyword>
<dbReference type="PaxDb" id="30732-ENSOMEP00000021023"/>